<name>F7ZM44_ROSLO</name>
<gene>
    <name evidence="8" type="ordered locus">RLO149_p940360</name>
</gene>
<feature type="transmembrane region" description="Helical" evidence="7">
    <location>
        <begin position="245"/>
        <end position="269"/>
    </location>
</feature>
<geneLocation type="plasmid" evidence="8 9">
    <name>pRLO149_94</name>
</geneLocation>
<evidence type="ECO:0000313" key="9">
    <source>
        <dbReference type="Proteomes" id="UP000001353"/>
    </source>
</evidence>
<dbReference type="KEGG" id="rli:RLO149_p940360"/>
<keyword evidence="3 7" id="KW-0812">Transmembrane</keyword>
<keyword evidence="5 7" id="KW-0472">Membrane</keyword>
<dbReference type="AlphaFoldDB" id="F7ZM44"/>
<feature type="region of interest" description="Disordered" evidence="6">
    <location>
        <begin position="276"/>
        <end position="302"/>
    </location>
</feature>
<keyword evidence="4 7" id="KW-1133">Transmembrane helix</keyword>
<keyword evidence="8" id="KW-0614">Plasmid</keyword>
<feature type="transmembrane region" description="Helical" evidence="7">
    <location>
        <begin position="139"/>
        <end position="167"/>
    </location>
</feature>
<evidence type="ECO:0000256" key="5">
    <source>
        <dbReference type="ARBA" id="ARBA00023136"/>
    </source>
</evidence>
<evidence type="ECO:0000256" key="1">
    <source>
        <dbReference type="ARBA" id="ARBA00004651"/>
    </source>
</evidence>
<dbReference type="NCBIfam" id="TIGR00765">
    <property type="entry name" value="yihY_not_rbn"/>
    <property type="match status" value="1"/>
</dbReference>
<evidence type="ECO:0000256" key="7">
    <source>
        <dbReference type="SAM" id="Phobius"/>
    </source>
</evidence>
<organism evidence="8 9">
    <name type="scientific">Roseobacter litoralis (strain ATCC 49566 / DSM 6996 / JCM 21268 / NBRC 15278 / OCh 149)</name>
    <dbReference type="NCBI Taxonomy" id="391595"/>
    <lineage>
        <taxon>Bacteria</taxon>
        <taxon>Pseudomonadati</taxon>
        <taxon>Pseudomonadota</taxon>
        <taxon>Alphaproteobacteria</taxon>
        <taxon>Rhodobacterales</taxon>
        <taxon>Roseobacteraceae</taxon>
        <taxon>Roseobacter</taxon>
    </lineage>
</organism>
<dbReference type="InterPro" id="IPR017039">
    <property type="entry name" value="Virul_fac_BrkB"/>
</dbReference>
<feature type="transmembrane region" description="Helical" evidence="7">
    <location>
        <begin position="211"/>
        <end position="233"/>
    </location>
</feature>
<evidence type="ECO:0000256" key="6">
    <source>
        <dbReference type="SAM" id="MobiDB-lite"/>
    </source>
</evidence>
<keyword evidence="9" id="KW-1185">Reference proteome</keyword>
<dbReference type="EMBL" id="CP002624">
    <property type="protein sequence ID" value="AEI96381.1"/>
    <property type="molecule type" value="Genomic_DNA"/>
</dbReference>
<protein>
    <submittedName>
        <fullName evidence="8">Ribonuclease BN-like protein</fullName>
    </submittedName>
</protein>
<reference evidence="8 9" key="1">
    <citation type="journal article" date="2011" name="BMC Genomics">
        <title>Comparative genome analysis and genome-guided physiological analysis of Roseobacter litoralis.</title>
        <authorList>
            <person name="Kalhoefer D."/>
            <person name="Thole S."/>
            <person name="Voget S."/>
            <person name="Lehmann R."/>
            <person name="Liesegang H."/>
            <person name="Wollher A."/>
            <person name="Daniel R."/>
            <person name="Simon M."/>
            <person name="Brinkhoff T."/>
        </authorList>
    </citation>
    <scope>NUCLEOTIDE SEQUENCE [LARGE SCALE GENOMIC DNA]</scope>
    <source>
        <strain evidence="9">ATCC 49566 / DSM 6996 / JCM 21268 / NBRC 15278 / OCh 149</strain>
    </source>
</reference>
<dbReference type="RefSeq" id="WP_013984590.1">
    <property type="nucleotide sequence ID" value="NC_015741.1"/>
</dbReference>
<dbReference type="OrthoDB" id="9781030at2"/>
<dbReference type="PANTHER" id="PTHR30213:SF0">
    <property type="entry name" value="UPF0761 MEMBRANE PROTEIN YIHY"/>
    <property type="match status" value="1"/>
</dbReference>
<proteinExistence type="predicted"/>
<evidence type="ECO:0000256" key="3">
    <source>
        <dbReference type="ARBA" id="ARBA00022692"/>
    </source>
</evidence>
<evidence type="ECO:0000313" key="8">
    <source>
        <dbReference type="EMBL" id="AEI96381.1"/>
    </source>
</evidence>
<dbReference type="PIRSF" id="PIRSF035875">
    <property type="entry name" value="RNase_BN"/>
    <property type="match status" value="1"/>
</dbReference>
<comment type="subcellular location">
    <subcellularLocation>
        <location evidence="1">Cell membrane</location>
        <topology evidence="1">Multi-pass membrane protein</topology>
    </subcellularLocation>
</comment>
<evidence type="ECO:0000256" key="2">
    <source>
        <dbReference type="ARBA" id="ARBA00022475"/>
    </source>
</evidence>
<dbReference type="PANTHER" id="PTHR30213">
    <property type="entry name" value="INNER MEMBRANE PROTEIN YHJD"/>
    <property type="match status" value="1"/>
</dbReference>
<dbReference type="HOGENOM" id="CLU_045539_0_0_5"/>
<keyword evidence="2" id="KW-1003">Cell membrane</keyword>
<dbReference type="GO" id="GO:0005886">
    <property type="term" value="C:plasma membrane"/>
    <property type="evidence" value="ECO:0007669"/>
    <property type="project" value="UniProtKB-SubCell"/>
</dbReference>
<feature type="transmembrane region" description="Helical" evidence="7">
    <location>
        <begin position="179"/>
        <end position="199"/>
    </location>
</feature>
<feature type="transmembrane region" description="Helical" evidence="7">
    <location>
        <begin position="33"/>
        <end position="56"/>
    </location>
</feature>
<dbReference type="Proteomes" id="UP000001353">
    <property type="component" value="Plasmid pRLO149_94"/>
</dbReference>
<accession>F7ZM44</accession>
<evidence type="ECO:0000256" key="4">
    <source>
        <dbReference type="ARBA" id="ARBA00022989"/>
    </source>
</evidence>
<sequence length="302" mass="31991">MISRISVGLLGKALFAAVGQVGRSNLALIAAGVAFYSMLSIFPALAALIAVLSLIADPEVVIVQLSELQELMPDDVYDILNAQIVGLVSTSSDTLGWTGIVSVLVALWSARAGVGAMMHGLNVVYATDSRGTWRHYLRAVLLTISLVAVGIVALLALVIAPVILAFLALGGFTSVIIDLLRWGLGIAVIFAGIGMLYRFGPNRRPENTRFLTPGSVFAAVSWAALSIAFSYYVTHFGNYNEVYGSIGAVIAMLVWLWISSFLVLFGAALNAEIEARTEPTPDEPVAENPVENPDAAELAPTS</sequence>
<dbReference type="Pfam" id="PF03631">
    <property type="entry name" value="Virul_fac_BrkB"/>
    <property type="match status" value="1"/>
</dbReference>